<dbReference type="AlphaFoldDB" id="A0A146L2I9"/>
<name>A0A146L2I9_LYGHE</name>
<proteinExistence type="predicted"/>
<protein>
    <submittedName>
        <fullName evidence="1">Uncharacterized protein</fullName>
    </submittedName>
</protein>
<organism evidence="1">
    <name type="scientific">Lygus hesperus</name>
    <name type="common">Western plant bug</name>
    <dbReference type="NCBI Taxonomy" id="30085"/>
    <lineage>
        <taxon>Eukaryota</taxon>
        <taxon>Metazoa</taxon>
        <taxon>Ecdysozoa</taxon>
        <taxon>Arthropoda</taxon>
        <taxon>Hexapoda</taxon>
        <taxon>Insecta</taxon>
        <taxon>Pterygota</taxon>
        <taxon>Neoptera</taxon>
        <taxon>Paraneoptera</taxon>
        <taxon>Hemiptera</taxon>
        <taxon>Heteroptera</taxon>
        <taxon>Panheteroptera</taxon>
        <taxon>Cimicomorpha</taxon>
        <taxon>Miridae</taxon>
        <taxon>Mirini</taxon>
        <taxon>Lygus</taxon>
    </lineage>
</organism>
<evidence type="ECO:0000313" key="1">
    <source>
        <dbReference type="EMBL" id="JAQ01945.1"/>
    </source>
</evidence>
<reference evidence="1" key="1">
    <citation type="journal article" date="2016" name="Gigascience">
        <title>De novo construction of an expanded transcriptome assembly for the western tarnished plant bug, Lygus hesperus.</title>
        <authorList>
            <person name="Tassone E.E."/>
            <person name="Geib S.M."/>
            <person name="Hall B."/>
            <person name="Fabrick J.A."/>
            <person name="Brent C.S."/>
            <person name="Hull J.J."/>
        </authorList>
    </citation>
    <scope>NUCLEOTIDE SEQUENCE</scope>
</reference>
<gene>
    <name evidence="1" type="ORF">g.52003</name>
</gene>
<dbReference type="EMBL" id="GDHC01016684">
    <property type="protein sequence ID" value="JAQ01945.1"/>
    <property type="molecule type" value="Transcribed_RNA"/>
</dbReference>
<accession>A0A146L2I9</accession>
<feature type="non-terminal residue" evidence="1">
    <location>
        <position position="1"/>
    </location>
</feature>
<sequence length="100" mass="11190">RCGRSLERQFNQRFGVLRVSSVNTPGFGRNVKHSNSDGPDSLRLTVSEDVDGVVGGVAHQVEQLHFGPRVRHLVLPAVSVLTRLDQRCLSFLFVTEFCHF</sequence>